<dbReference type="AlphaFoldDB" id="A0A119CWM8"/>
<organism evidence="2 3">
    <name type="scientific">Thiobacillus denitrificans</name>
    <dbReference type="NCBI Taxonomy" id="36861"/>
    <lineage>
        <taxon>Bacteria</taxon>
        <taxon>Pseudomonadati</taxon>
        <taxon>Pseudomonadota</taxon>
        <taxon>Betaproteobacteria</taxon>
        <taxon>Nitrosomonadales</taxon>
        <taxon>Thiobacillaceae</taxon>
        <taxon>Thiobacillus</taxon>
    </lineage>
</organism>
<feature type="chain" id="PRO_5007161823" description="Phosphonate ABC transporter substrate-binding protein" evidence="1">
    <location>
        <begin position="26"/>
        <end position="283"/>
    </location>
</feature>
<keyword evidence="3" id="KW-1185">Reference proteome</keyword>
<reference evidence="2 3" key="1">
    <citation type="journal article" date="2015" name="Appl. Environ. Microbiol.">
        <title>Aerobic and Anaerobic Thiosulfate Oxidation by a Cold-Adapted, Subglacial Chemoautotroph.</title>
        <authorList>
            <person name="Harrold Z.R."/>
            <person name="Skidmore M.L."/>
            <person name="Hamilton T.L."/>
            <person name="Desch L."/>
            <person name="Amada K."/>
            <person name="van Gelder W."/>
            <person name="Glover K."/>
            <person name="Roden E.E."/>
            <person name="Boyd E.S."/>
        </authorList>
    </citation>
    <scope>NUCLEOTIDE SEQUENCE [LARGE SCALE GENOMIC DNA]</scope>
    <source>
        <strain evidence="2 3">RG</strain>
    </source>
</reference>
<evidence type="ECO:0000313" key="2">
    <source>
        <dbReference type="EMBL" id="KVW96902.1"/>
    </source>
</evidence>
<feature type="signal peptide" evidence="1">
    <location>
        <begin position="1"/>
        <end position="25"/>
    </location>
</feature>
<dbReference type="PANTHER" id="PTHR35841">
    <property type="entry name" value="PHOSPHONATES-BINDING PERIPLASMIC PROTEIN"/>
    <property type="match status" value="1"/>
</dbReference>
<comment type="caution">
    <text evidence="2">The sequence shown here is derived from an EMBL/GenBank/DDBJ whole genome shotgun (WGS) entry which is preliminary data.</text>
</comment>
<dbReference type="OrthoDB" id="225238at2"/>
<dbReference type="PANTHER" id="PTHR35841:SF1">
    <property type="entry name" value="PHOSPHONATES-BINDING PERIPLASMIC PROTEIN"/>
    <property type="match status" value="1"/>
</dbReference>
<dbReference type="SUPFAM" id="SSF53850">
    <property type="entry name" value="Periplasmic binding protein-like II"/>
    <property type="match status" value="1"/>
</dbReference>
<gene>
    <name evidence="2" type="ORF">ABW22_05595</name>
</gene>
<evidence type="ECO:0000256" key="1">
    <source>
        <dbReference type="SAM" id="SignalP"/>
    </source>
</evidence>
<protein>
    <recommendedName>
        <fullName evidence="4">Phosphonate ABC transporter substrate-binding protein</fullName>
    </recommendedName>
</protein>
<proteinExistence type="predicted"/>
<dbReference type="PATRIC" id="fig|36861.3.peg.581"/>
<dbReference type="Proteomes" id="UP000064243">
    <property type="component" value="Unassembled WGS sequence"/>
</dbReference>
<evidence type="ECO:0008006" key="4">
    <source>
        <dbReference type="Google" id="ProtNLM"/>
    </source>
</evidence>
<dbReference type="Gene3D" id="3.40.190.10">
    <property type="entry name" value="Periplasmic binding protein-like II"/>
    <property type="match status" value="2"/>
</dbReference>
<name>A0A119CWM8_THIDE</name>
<keyword evidence="1" id="KW-0732">Signal</keyword>
<evidence type="ECO:0000313" key="3">
    <source>
        <dbReference type="Proteomes" id="UP000064243"/>
    </source>
</evidence>
<dbReference type="RefSeq" id="WP_082708556.1">
    <property type="nucleotide sequence ID" value="NZ_LDUG01000018.1"/>
</dbReference>
<accession>A0A119CWM8</accession>
<dbReference type="Pfam" id="PF12974">
    <property type="entry name" value="Phosphonate-bd"/>
    <property type="match status" value="1"/>
</dbReference>
<dbReference type="EMBL" id="LDUG01000018">
    <property type="protein sequence ID" value="KVW96902.1"/>
    <property type="molecule type" value="Genomic_DNA"/>
</dbReference>
<sequence>MKPKRVFQGLLAALLMGVSSASAWAATPPSAQAAGVTMGSVAMDIPVEMIKRMSALTNHLALNTNLNVRFRPSPNLGSAVDDLGTGQTQIAYLTPVAYIEARKKYGVIPLVAPTAGGRPHFALVIGVKAGSGISSPEGLKGKRFAFGDEKALLQRAAVESMGLKSGDFSAFAYLKHYDNIAKAVLAGDFDGGILKDSIADEFKSKGLVVVGSTAPLPSYIFAVHPGMPVAVRKQLRDALLALNKSTPEQAATLEAFDKSYDGFVVVDDPAYDTVRKLIQPFQK</sequence>